<dbReference type="PANTHER" id="PTHR12482">
    <property type="entry name" value="LIPASE ROG1-RELATED-RELATED"/>
    <property type="match status" value="1"/>
</dbReference>
<feature type="compositionally biased region" description="Basic and acidic residues" evidence="3">
    <location>
        <begin position="457"/>
        <end position="470"/>
    </location>
</feature>
<accession>A0A371C8U6</accession>
<keyword evidence="2" id="KW-0443">Lipid metabolism</keyword>
<feature type="region of interest" description="Disordered" evidence="3">
    <location>
        <begin position="404"/>
        <end position="494"/>
    </location>
</feature>
<dbReference type="AlphaFoldDB" id="A0A371C8U6"/>
<evidence type="ECO:0000259" key="4">
    <source>
        <dbReference type="Pfam" id="PF05057"/>
    </source>
</evidence>
<dbReference type="Proteomes" id="UP000256601">
    <property type="component" value="Unassembled WGS sequence"/>
</dbReference>
<feature type="compositionally biased region" description="Polar residues" evidence="3">
    <location>
        <begin position="481"/>
        <end position="493"/>
    </location>
</feature>
<dbReference type="Pfam" id="PF05057">
    <property type="entry name" value="DUF676"/>
    <property type="match status" value="1"/>
</dbReference>
<feature type="region of interest" description="Disordered" evidence="3">
    <location>
        <begin position="731"/>
        <end position="752"/>
    </location>
</feature>
<proteinExistence type="inferred from homology"/>
<reference evidence="5 6" key="1">
    <citation type="submission" date="2018-07" db="EMBL/GenBank/DDBJ databases">
        <title>Draft Genome Assemblies for Five Robust Yarrowia lipolytica Strains Exhibiting High Lipid Production and Pentose Sugar Utilization and Sugar Alcohol Secretion from Undetoxified Lignocellulosic Biomass Hydrolysates.</title>
        <authorList>
            <consortium name="DOE Joint Genome Institute"/>
            <person name="Walker C."/>
            <person name="Ryu S."/>
            <person name="Na H."/>
            <person name="Zane M."/>
            <person name="LaButti K."/>
            <person name="Lipzen A."/>
            <person name="Haridas S."/>
            <person name="Barry K."/>
            <person name="Grigoriev I.V."/>
            <person name="Quarterman J."/>
            <person name="Slininger P."/>
            <person name="Dien B."/>
            <person name="Trinh C.T."/>
        </authorList>
    </citation>
    <scope>NUCLEOTIDE SEQUENCE [LARGE SCALE GENOMIC DNA]</scope>
    <source>
        <strain evidence="5 6">YB392</strain>
    </source>
</reference>
<dbReference type="EMBL" id="KZ858975">
    <property type="protein sequence ID" value="RDW26699.1"/>
    <property type="molecule type" value="Genomic_DNA"/>
</dbReference>
<organism evidence="5 6">
    <name type="scientific">Yarrowia lipolytica</name>
    <name type="common">Candida lipolytica</name>
    <dbReference type="NCBI Taxonomy" id="4952"/>
    <lineage>
        <taxon>Eukaryota</taxon>
        <taxon>Fungi</taxon>
        <taxon>Dikarya</taxon>
        <taxon>Ascomycota</taxon>
        <taxon>Saccharomycotina</taxon>
        <taxon>Dipodascomycetes</taxon>
        <taxon>Dipodascales</taxon>
        <taxon>Dipodascales incertae sedis</taxon>
        <taxon>Yarrowia</taxon>
    </lineage>
</organism>
<evidence type="ECO:0000313" key="5">
    <source>
        <dbReference type="EMBL" id="RDW26699.1"/>
    </source>
</evidence>
<evidence type="ECO:0000256" key="3">
    <source>
        <dbReference type="SAM" id="MobiDB-lite"/>
    </source>
</evidence>
<dbReference type="Gene3D" id="3.40.50.1820">
    <property type="entry name" value="alpha/beta hydrolase"/>
    <property type="match status" value="1"/>
</dbReference>
<dbReference type="PANTHER" id="PTHR12482:SF62">
    <property type="entry name" value="LIPASE ROG1-RELATED"/>
    <property type="match status" value="1"/>
</dbReference>
<dbReference type="GO" id="GO:0047372">
    <property type="term" value="F:monoacylglycerol lipase activity"/>
    <property type="evidence" value="ECO:0007669"/>
    <property type="project" value="TreeGrafter"/>
</dbReference>
<evidence type="ECO:0000313" key="6">
    <source>
        <dbReference type="Proteomes" id="UP000256601"/>
    </source>
</evidence>
<dbReference type="InterPro" id="IPR007751">
    <property type="entry name" value="DUF676_lipase-like"/>
</dbReference>
<dbReference type="InterPro" id="IPR044294">
    <property type="entry name" value="Lipase-like"/>
</dbReference>
<dbReference type="PIRSF" id="PIRSF005412">
    <property type="entry name" value="UCP005412_abhydr"/>
    <property type="match status" value="1"/>
</dbReference>
<evidence type="ECO:0000256" key="2">
    <source>
        <dbReference type="ARBA" id="ARBA00022963"/>
    </source>
</evidence>
<dbReference type="InterPro" id="IPR029058">
    <property type="entry name" value="AB_hydrolase_fold"/>
</dbReference>
<feature type="compositionally biased region" description="Basic and acidic residues" evidence="3">
    <location>
        <begin position="407"/>
        <end position="443"/>
    </location>
</feature>
<evidence type="ECO:0000256" key="1">
    <source>
        <dbReference type="ARBA" id="ARBA00007920"/>
    </source>
</evidence>
<keyword evidence="2" id="KW-0442">Lipid degradation</keyword>
<feature type="region of interest" description="Disordered" evidence="3">
    <location>
        <begin position="527"/>
        <end position="552"/>
    </location>
</feature>
<feature type="compositionally biased region" description="Polar residues" evidence="3">
    <location>
        <begin position="740"/>
        <end position="752"/>
    </location>
</feature>
<sequence length="836" mass="93011">MNPTQNAPEWLLYRDSDFVKIGGVQRYKITYTPSESPMNSPIKHPEDMTPESPLGHPSSLWLKIRNTESMPMRAAYLTGPFLLYVHVVPEAYNQNEQCYVSADQPSFEPQLKAGQNYYVELHMNKLQESYTWTVDIVSQIIFSASAEINYEILVGETREHLHRYSGNAMGMLSDYITVLRQDTVTLWHQPVPRPNEPVHLVVITHGLHSNTGADMLYLKEKIDEAALQTGENVIVRGYHGNAAKTERGVRYLGRRVAKHIMEELVTKDTAKISFIGHSLGGLIMIYAIAYIRSHDHTFFDRIKPHHLITLASPLLGVSNENPAYVRLALDIGFIGRTGQDLGLTKKPLPGYKPLLRMLPTGHTHEVLKQFQTRTVYANALNDGIVPLRTSALLYLDWKGLSKVASAKKGDDNGSNDRDRGGPGGDGGDKGSSNEKDKEKDSSDTGKPTGDINATSAEEAKVYDEASKQAARDPQAGEIPNSEDQPAGSQQTQEVPAAGKGIFHGIQAAMSLMIPHGHRKKPSKIYLRSQTKMSDDEDEGNMSDSTMRPPPKSSVIESAASVLAMPLPSHKFICDPESRAETIIHDRVYYESDLPPRRFKKQKSLNCISDGGDKHLVEKAKMEERIAREYHHEMSWRKVLCRLEPDAHNNIVVRRRFANAFGWPVIDHLVKTHFIDNQPHPAKAPKQKEQPAVLGVPSVFTGKFSPPLSEVNSSTALPLHLPGEVAEPAFFEISRPGTPGSPRSKNSHSSESIYSVGQWHRHLEAESETEGEDGLINNANNLLDGVREWDAQKILPASVYNSLYNTTKQVAPPPPAPLEQDTIEDRFNEMTLGTSTL</sequence>
<name>A0A371C8U6_YARLL</name>
<dbReference type="SUPFAM" id="SSF53474">
    <property type="entry name" value="alpha/beta-Hydrolases"/>
    <property type="match status" value="1"/>
</dbReference>
<protein>
    <submittedName>
        <fullName evidence="5">Putative serine esterase-domain-containing protein</fullName>
    </submittedName>
</protein>
<dbReference type="GO" id="GO:0016042">
    <property type="term" value="P:lipid catabolic process"/>
    <property type="evidence" value="ECO:0007669"/>
    <property type="project" value="UniProtKB-KW"/>
</dbReference>
<dbReference type="InterPro" id="IPR016445">
    <property type="entry name" value="Rog1_fam"/>
</dbReference>
<gene>
    <name evidence="5" type="ORF">B0I71DRAFT_130497</name>
</gene>
<comment type="similarity">
    <text evidence="1">Belongs to the putative lipase ROG1 family.</text>
</comment>
<feature type="domain" description="DUF676" evidence="4">
    <location>
        <begin position="195"/>
        <end position="389"/>
    </location>
</feature>